<proteinExistence type="predicted"/>
<dbReference type="Proteomes" id="UP000291022">
    <property type="component" value="Unassembled WGS sequence"/>
</dbReference>
<reference evidence="3" key="2">
    <citation type="submission" date="2025-08" db="UniProtKB">
        <authorList>
            <consortium name="Ensembl"/>
        </authorList>
    </citation>
    <scope>IDENTIFICATION</scope>
</reference>
<keyword evidence="2" id="KW-0812">Transmembrane</keyword>
<keyword evidence="2" id="KW-0472">Membrane</keyword>
<dbReference type="InterPro" id="IPR036259">
    <property type="entry name" value="MFS_trans_sf"/>
</dbReference>
<dbReference type="Gene3D" id="1.20.1250.20">
    <property type="entry name" value="MFS general substrate transporter like domains"/>
    <property type="match status" value="1"/>
</dbReference>
<dbReference type="STRING" id="9643.ENSUAMP00000003645"/>
<protein>
    <submittedName>
        <fullName evidence="3">Uncharacterized protein</fullName>
    </submittedName>
</protein>
<comment type="subcellular location">
    <subcellularLocation>
        <location evidence="1">Membrane</location>
        <topology evidence="1">Multi-pass membrane protein</topology>
    </subcellularLocation>
</comment>
<evidence type="ECO:0000313" key="4">
    <source>
        <dbReference type="Proteomes" id="UP000291022"/>
    </source>
</evidence>
<dbReference type="GO" id="GO:0016020">
    <property type="term" value="C:membrane"/>
    <property type="evidence" value="ECO:0007669"/>
    <property type="project" value="UniProtKB-SubCell"/>
</dbReference>
<dbReference type="GeneTree" id="ENSGT00940000158795"/>
<organism evidence="3 4">
    <name type="scientific">Ursus americanus</name>
    <name type="common">American black bear</name>
    <name type="synonym">Euarctos americanus</name>
    <dbReference type="NCBI Taxonomy" id="9643"/>
    <lineage>
        <taxon>Eukaryota</taxon>
        <taxon>Metazoa</taxon>
        <taxon>Chordata</taxon>
        <taxon>Craniata</taxon>
        <taxon>Vertebrata</taxon>
        <taxon>Euteleostomi</taxon>
        <taxon>Mammalia</taxon>
        <taxon>Eutheria</taxon>
        <taxon>Laurasiatheria</taxon>
        <taxon>Carnivora</taxon>
        <taxon>Caniformia</taxon>
        <taxon>Ursidae</taxon>
        <taxon>Ursus</taxon>
    </lineage>
</organism>
<evidence type="ECO:0000256" key="1">
    <source>
        <dbReference type="ARBA" id="ARBA00004141"/>
    </source>
</evidence>
<evidence type="ECO:0000256" key="2">
    <source>
        <dbReference type="SAM" id="Phobius"/>
    </source>
</evidence>
<dbReference type="Ensembl" id="ENSUAMT00000004156.1">
    <property type="protein sequence ID" value="ENSUAMP00000003645.1"/>
    <property type="gene ID" value="ENSUAMG00000003362.1"/>
</dbReference>
<accession>A0A452QFD4</accession>
<name>A0A452QFD4_URSAM</name>
<keyword evidence="2" id="KW-1133">Transmembrane helix</keyword>
<evidence type="ECO:0000313" key="3">
    <source>
        <dbReference type="Ensembl" id="ENSUAMP00000003645.1"/>
    </source>
</evidence>
<sequence>MAALIMDRAGRRLLLTLSGVVMVFSTSAFGAYFKLTQGGPSNSSHVDLLTPLSMEPASASVGLAWLAVGSMCLFIAGEKGVRGEVGGAIRTSCHHQAPAAPSTSRPPRPCLSHRSPPLCLWL</sequence>
<keyword evidence="4" id="KW-1185">Reference proteome</keyword>
<dbReference type="AlphaFoldDB" id="A0A452QFD4"/>
<reference evidence="3" key="3">
    <citation type="submission" date="2025-09" db="UniProtKB">
        <authorList>
            <consortium name="Ensembl"/>
        </authorList>
    </citation>
    <scope>IDENTIFICATION</scope>
</reference>
<feature type="transmembrane region" description="Helical" evidence="2">
    <location>
        <begin position="57"/>
        <end position="76"/>
    </location>
</feature>
<reference evidence="4" key="1">
    <citation type="submission" date="2016-06" db="EMBL/GenBank/DDBJ databases">
        <title>De novo assembly and RNA-Seq shows season-dependent expression and editing in black bear kidneys.</title>
        <authorList>
            <person name="Korstanje R."/>
            <person name="Srivastava A."/>
            <person name="Sarsani V.K."/>
            <person name="Sheehan S.M."/>
            <person name="Seger R.L."/>
            <person name="Barter M.E."/>
            <person name="Lindqvist C."/>
            <person name="Brody L.C."/>
            <person name="Mullikin J.C."/>
        </authorList>
    </citation>
    <scope>NUCLEOTIDE SEQUENCE [LARGE SCALE GENOMIC DNA]</scope>
</reference>